<feature type="signal peptide" evidence="2">
    <location>
        <begin position="1"/>
        <end position="26"/>
    </location>
</feature>
<evidence type="ECO:0000259" key="3">
    <source>
        <dbReference type="PROSITE" id="PS50853"/>
    </source>
</evidence>
<dbReference type="GO" id="GO:0003993">
    <property type="term" value="F:acid phosphatase activity"/>
    <property type="evidence" value="ECO:0007669"/>
    <property type="project" value="InterPro"/>
</dbReference>
<dbReference type="GO" id="GO:0046872">
    <property type="term" value="F:metal ion binding"/>
    <property type="evidence" value="ECO:0007669"/>
    <property type="project" value="InterPro"/>
</dbReference>
<dbReference type="InterPro" id="IPR025965">
    <property type="entry name" value="FlgD/Vpr_Ig-like"/>
</dbReference>
<dbReference type="InterPro" id="IPR008963">
    <property type="entry name" value="Purple_acid_Pase-like_N"/>
</dbReference>
<dbReference type="InterPro" id="IPR003961">
    <property type="entry name" value="FN3_dom"/>
</dbReference>
<dbReference type="PANTHER" id="PTHR22953:SF153">
    <property type="entry name" value="PURPLE ACID PHOSPHATASE"/>
    <property type="match status" value="1"/>
</dbReference>
<dbReference type="Gene3D" id="2.60.40.4070">
    <property type="match status" value="1"/>
</dbReference>
<dbReference type="InterPro" id="IPR015914">
    <property type="entry name" value="PAPs_N"/>
</dbReference>
<dbReference type="InterPro" id="IPR004843">
    <property type="entry name" value="Calcineurin-like_PHP"/>
</dbReference>
<sequence length="709" mass="76410">MRRSQSLAFAGCVTVMLAWLAGASHAAPTVLVPRGGTWKWFGGAATPSPAWRDSSYDDSGWSGGPAPLGYGESRIETPIPFGGVPNARWITTYFRVHFPFDADPASIRAATLEADYDDGFVATLNGIEIARRELPTGTIAWATPANNHESGNFENIALAAPSGLLVPGDNVLAIELHQRNGASSDLLWDGALSVDTSRVDVSRGPYLQLTTSDAATVRWRTPVPTIGRVWFGIDPGSFSSYTDEAAPTTDHEVRLTQLAPETEYFYRVGATDEAALAPDATQSVRTAPAPGAARPVRLWAIGDSGLGNLEGRRVRDAYQTWAGTHREDVVLMLGDNAYPVGTDANYQAGLFDQYPSILKRTAAWPTRGNHDLLYAGISNDYYDLFSLPSAGEAGGVPSDTEAWYSFDWGPVHLVCLDSEGSDRSPASSQFQWLRSDLAATTQPWVIAYWHHPPYTKGSHDSDDVGDSGGRMRDMRENAIPLLDSLGVDLVLSGHSHSYERSYLLDGHYGTSGTLTPVMKLGAGDGRVDGDGAYLKPTFGSAPHEGTVYTVNGSAAQASGGTLDHVAMVSSLNVMGSMVIDVDGARLDARFLDELGVVRDSFAIVKTPVVGVPPPVRPTGIQFSAPRPTPFTSRVVLPFALDRPLDVTLSILDLSGRRVRTFSRTQWGRGEHRVTWDGRDDGGHPVPPGAYFALLESAGTRRVQRLTRLR</sequence>
<evidence type="ECO:0000313" key="5">
    <source>
        <dbReference type="Proteomes" id="UP000580839"/>
    </source>
</evidence>
<dbReference type="Pfam" id="PF16656">
    <property type="entry name" value="Pur_ac_phosph_N"/>
    <property type="match status" value="1"/>
</dbReference>
<keyword evidence="1 2" id="KW-0732">Signal</keyword>
<reference evidence="4 5" key="1">
    <citation type="submission" date="2020-04" db="EMBL/GenBank/DDBJ databases">
        <title>Metagenomic profiling of ammonia- and methane-oxidizing microorganisms in a Dutch drinking water treatment plant.</title>
        <authorList>
            <person name="Poghosyan L."/>
            <person name="Leucker S."/>
        </authorList>
    </citation>
    <scope>NUCLEOTIDE SEQUENCE [LARGE SCALE GENOMIC DNA]</scope>
    <source>
        <strain evidence="4">S-RSF-IL-03</strain>
    </source>
</reference>
<feature type="domain" description="Fibronectin type-III" evidence="3">
    <location>
        <begin position="201"/>
        <end position="290"/>
    </location>
</feature>
<dbReference type="Gene3D" id="3.60.21.10">
    <property type="match status" value="1"/>
</dbReference>
<dbReference type="EMBL" id="JABFRW010000118">
    <property type="protein sequence ID" value="NOT34388.1"/>
    <property type="molecule type" value="Genomic_DNA"/>
</dbReference>
<comment type="caution">
    <text evidence="4">The sequence shown here is derived from an EMBL/GenBank/DDBJ whole genome shotgun (WGS) entry which is preliminary data.</text>
</comment>
<dbReference type="InterPro" id="IPR039331">
    <property type="entry name" value="PAPs-like"/>
</dbReference>
<dbReference type="Gene3D" id="2.60.120.260">
    <property type="entry name" value="Galactose-binding domain-like"/>
    <property type="match status" value="1"/>
</dbReference>
<organism evidence="4 5">
    <name type="scientific">Eiseniibacteriota bacterium</name>
    <dbReference type="NCBI Taxonomy" id="2212470"/>
    <lineage>
        <taxon>Bacteria</taxon>
        <taxon>Candidatus Eiseniibacteriota</taxon>
    </lineage>
</organism>
<dbReference type="SUPFAM" id="SSF56300">
    <property type="entry name" value="Metallo-dependent phosphatases"/>
    <property type="match status" value="1"/>
</dbReference>
<dbReference type="PANTHER" id="PTHR22953">
    <property type="entry name" value="ACID PHOSPHATASE RELATED"/>
    <property type="match status" value="1"/>
</dbReference>
<evidence type="ECO:0000256" key="1">
    <source>
        <dbReference type="ARBA" id="ARBA00022729"/>
    </source>
</evidence>
<dbReference type="Pfam" id="PF00149">
    <property type="entry name" value="Metallophos"/>
    <property type="match status" value="1"/>
</dbReference>
<protein>
    <recommendedName>
        <fullName evidence="3">Fibronectin type-III domain-containing protein</fullName>
    </recommendedName>
</protein>
<gene>
    <name evidence="4" type="ORF">HOP12_09485</name>
</gene>
<feature type="chain" id="PRO_5032775490" description="Fibronectin type-III domain-containing protein" evidence="2">
    <location>
        <begin position="27"/>
        <end position="709"/>
    </location>
</feature>
<dbReference type="PROSITE" id="PS50853">
    <property type="entry name" value="FN3"/>
    <property type="match status" value="1"/>
</dbReference>
<name>A0A849SF72_UNCEI</name>
<dbReference type="AlphaFoldDB" id="A0A849SF72"/>
<dbReference type="Proteomes" id="UP000580839">
    <property type="component" value="Unassembled WGS sequence"/>
</dbReference>
<evidence type="ECO:0000256" key="2">
    <source>
        <dbReference type="SAM" id="SignalP"/>
    </source>
</evidence>
<dbReference type="Pfam" id="PF13860">
    <property type="entry name" value="FlgD_ig"/>
    <property type="match status" value="1"/>
</dbReference>
<evidence type="ECO:0000313" key="4">
    <source>
        <dbReference type="EMBL" id="NOT34388.1"/>
    </source>
</evidence>
<dbReference type="SUPFAM" id="SSF49363">
    <property type="entry name" value="Purple acid phosphatase, N-terminal domain"/>
    <property type="match status" value="1"/>
</dbReference>
<accession>A0A849SF72</accession>
<dbReference type="InterPro" id="IPR029052">
    <property type="entry name" value="Metallo-depent_PP-like"/>
</dbReference>
<proteinExistence type="predicted"/>